<dbReference type="OrthoDB" id="3800069at2759"/>
<reference evidence="3" key="2">
    <citation type="submission" date="2020-09" db="EMBL/GenBank/DDBJ databases">
        <title>Reference genome assembly for Australian Ascochyta lentis isolate Al4.</title>
        <authorList>
            <person name="Lee R.C."/>
            <person name="Farfan-Caceres L.M."/>
            <person name="Debler J.W."/>
            <person name="Williams A.H."/>
            <person name="Henares B.M."/>
        </authorList>
    </citation>
    <scope>NUCLEOTIDE SEQUENCE</scope>
    <source>
        <strain evidence="3">Al4</strain>
    </source>
</reference>
<evidence type="ECO:0000313" key="4">
    <source>
        <dbReference type="Proteomes" id="UP000651452"/>
    </source>
</evidence>
<feature type="region of interest" description="Disordered" evidence="1">
    <location>
        <begin position="95"/>
        <end position="155"/>
    </location>
</feature>
<reference evidence="3" key="1">
    <citation type="submission" date="2018-12" db="EMBL/GenBank/DDBJ databases">
        <authorList>
            <person name="Syme R.A."/>
            <person name="Farfan-Caceres L."/>
            <person name="Lichtenzveig J."/>
        </authorList>
    </citation>
    <scope>NUCLEOTIDE SEQUENCE</scope>
    <source>
        <strain evidence="3">Al4</strain>
    </source>
</reference>
<keyword evidence="2" id="KW-1133">Transmembrane helix</keyword>
<keyword evidence="2" id="KW-0812">Transmembrane</keyword>
<evidence type="ECO:0000313" key="3">
    <source>
        <dbReference type="EMBL" id="KAF9690645.1"/>
    </source>
</evidence>
<feature type="transmembrane region" description="Helical" evidence="2">
    <location>
        <begin position="20"/>
        <end position="40"/>
    </location>
</feature>
<keyword evidence="2" id="KW-0472">Membrane</keyword>
<feature type="compositionally biased region" description="Basic and acidic residues" evidence="1">
    <location>
        <begin position="107"/>
        <end position="127"/>
    </location>
</feature>
<comment type="caution">
    <text evidence="3">The sequence shown here is derived from an EMBL/GenBank/DDBJ whole genome shotgun (WGS) entry which is preliminary data.</text>
</comment>
<protein>
    <submittedName>
        <fullName evidence="3">Uncharacterized protein</fullName>
    </submittedName>
</protein>
<keyword evidence="4" id="KW-1185">Reference proteome</keyword>
<accession>A0A8H7IS82</accession>
<feature type="compositionally biased region" description="Polar residues" evidence="1">
    <location>
        <begin position="128"/>
        <end position="147"/>
    </location>
</feature>
<evidence type="ECO:0000256" key="2">
    <source>
        <dbReference type="SAM" id="Phobius"/>
    </source>
</evidence>
<sequence>MSLSLPSSTYHHFLTSSIHIATLQILASLLLTLMLLWHISTTTLVENYQMPRWWVDDFLAELASAWRVGVWVGVGVLVPVDCAVALVVVDWGSSEGGGGSGDSNVDCDERKDDERKDDERTDDERTHMSTVARQSPNTSHSTHSNPISPRLHTHHPRCSPSTLLTLLTSFDILILSILTAHIATYLISLPTALALCNTPAVLAYPDWEFGATNVVLGMRDRCIGLNVDIHVAGGFAVFMAVVLGLLHLAALGVRGWGVVRLGWGGVLTRRRSVDGKWEVEMRGRSGEKSARVSTASRRSMPRIDGAASSIDSHIATSVGAEERGTGIGFVDWRTECTERAERRGADTARESEGSPAKWSEVFLECLIDG</sequence>
<gene>
    <name evidence="3" type="ORF">EKO04_011284</name>
</gene>
<dbReference type="EMBL" id="RZGK01000023">
    <property type="protein sequence ID" value="KAF9690645.1"/>
    <property type="molecule type" value="Genomic_DNA"/>
</dbReference>
<name>A0A8H7IS82_9PLEO</name>
<proteinExistence type="predicted"/>
<organism evidence="3 4">
    <name type="scientific">Ascochyta lentis</name>
    <dbReference type="NCBI Taxonomy" id="205686"/>
    <lineage>
        <taxon>Eukaryota</taxon>
        <taxon>Fungi</taxon>
        <taxon>Dikarya</taxon>
        <taxon>Ascomycota</taxon>
        <taxon>Pezizomycotina</taxon>
        <taxon>Dothideomycetes</taxon>
        <taxon>Pleosporomycetidae</taxon>
        <taxon>Pleosporales</taxon>
        <taxon>Pleosporineae</taxon>
        <taxon>Didymellaceae</taxon>
        <taxon>Ascochyta</taxon>
    </lineage>
</organism>
<feature type="transmembrane region" description="Helical" evidence="2">
    <location>
        <begin position="163"/>
        <end position="187"/>
    </location>
</feature>
<feature type="transmembrane region" description="Helical" evidence="2">
    <location>
        <begin position="229"/>
        <end position="251"/>
    </location>
</feature>
<evidence type="ECO:0000256" key="1">
    <source>
        <dbReference type="SAM" id="MobiDB-lite"/>
    </source>
</evidence>
<dbReference type="AlphaFoldDB" id="A0A8H7IS82"/>
<dbReference type="Proteomes" id="UP000651452">
    <property type="component" value="Unassembled WGS sequence"/>
</dbReference>